<dbReference type="SMART" id="SM00220">
    <property type="entry name" value="S_TKc"/>
    <property type="match status" value="1"/>
</dbReference>
<dbReference type="InterPro" id="IPR051131">
    <property type="entry name" value="NEK_Ser/Thr_kinase_NIMA"/>
</dbReference>
<dbReference type="SUPFAM" id="SSF50985">
    <property type="entry name" value="RCC1/BLIP-II"/>
    <property type="match status" value="1"/>
</dbReference>
<keyword evidence="14" id="KW-1185">Reference proteome</keyword>
<keyword evidence="3" id="KW-0723">Serine/threonine-protein kinase</keyword>
<evidence type="ECO:0000313" key="14">
    <source>
        <dbReference type="Proteomes" id="UP001190700"/>
    </source>
</evidence>
<evidence type="ECO:0000256" key="9">
    <source>
        <dbReference type="ARBA" id="ARBA00048679"/>
    </source>
</evidence>
<feature type="repeat" description="RCC1" evidence="10">
    <location>
        <begin position="469"/>
        <end position="527"/>
    </location>
</feature>
<reference evidence="13 14" key="1">
    <citation type="journal article" date="2015" name="Genome Biol. Evol.">
        <title>Comparative Genomics of a Bacterivorous Green Alga Reveals Evolutionary Causalities and Consequences of Phago-Mixotrophic Mode of Nutrition.</title>
        <authorList>
            <person name="Burns J.A."/>
            <person name="Paasch A."/>
            <person name="Narechania A."/>
            <person name="Kim E."/>
        </authorList>
    </citation>
    <scope>NUCLEOTIDE SEQUENCE [LARGE SCALE GENOMIC DNA]</scope>
    <source>
        <strain evidence="13 14">PLY_AMNH</strain>
    </source>
</reference>
<dbReference type="PROSITE" id="PS00107">
    <property type="entry name" value="PROTEIN_KINASE_ATP"/>
    <property type="match status" value="1"/>
</dbReference>
<dbReference type="PANTHER" id="PTHR44899:SF3">
    <property type="entry name" value="SERINE_THREONINE-PROTEIN KINASE NEK1"/>
    <property type="match status" value="1"/>
</dbReference>
<dbReference type="PROSITE" id="PS50011">
    <property type="entry name" value="PROTEIN_KINASE_DOM"/>
    <property type="match status" value="1"/>
</dbReference>
<evidence type="ECO:0000256" key="2">
    <source>
        <dbReference type="ARBA" id="ARBA00012513"/>
    </source>
</evidence>
<keyword evidence="7 11" id="KW-0067">ATP-binding</keyword>
<dbReference type="Gene3D" id="1.10.510.10">
    <property type="entry name" value="Transferase(Phosphotransferase) domain 1"/>
    <property type="match status" value="1"/>
</dbReference>
<name>A0AAE0L4F9_9CHLO</name>
<proteinExistence type="inferred from homology"/>
<dbReference type="Gene3D" id="2.130.10.30">
    <property type="entry name" value="Regulator of chromosome condensation 1/beta-lactamase-inhibitor protein II"/>
    <property type="match status" value="1"/>
</dbReference>
<evidence type="ECO:0000256" key="11">
    <source>
        <dbReference type="PROSITE-ProRule" id="PRU10141"/>
    </source>
</evidence>
<dbReference type="EMBL" id="LGRX02009414">
    <property type="protein sequence ID" value="KAK3271713.1"/>
    <property type="molecule type" value="Genomic_DNA"/>
</dbReference>
<evidence type="ECO:0000259" key="12">
    <source>
        <dbReference type="PROSITE" id="PS50011"/>
    </source>
</evidence>
<sequence>MTPPILSRHVSTRLDRRGRSLLTAGTPESGVAVAIVRSHTRIPDAILIAIAPNDKPKPDQAIYRIIYGSMANKLDEYDQLKVLGRGSFGEAWLVHRKKDSKPLVLKRIQTGPEVPEKEKESALKEMEVLQKFHHPHVVKYFDGFETDTLTCIVMEYCAHGCLQDLIASRKTQGLGGFPEDEAMDIGAQLLLGMAHVHHARVLHRDLKPANVFVGQHQMMKLGDFGIAKTLSSQSMAATVVGTPYYLSPEVCKGLAYNYKSDIWSLGCILQELLTLKHAFDGINLPMIVMAIVQGKRGKLPPGTTHEMTDLIESMMCTDPEQRPDILTILSRPFVSKAVARLEERLTAATASEANDTSSVSGVEMILQPISSPASAAAATSATNRMDASFDPFASQFSTNWGLTQPAVVNANLPNLPQWGAHGTGLYSWGHTTLEPTVDQKFLDNTRLQDVPLRQMAVGRYHKLALMASGEVMSWSWDGSAEDLSNGQLGHGSGASYVTLPRTIAELDGLQVRQVACGEKFSIAITEAGMTLR</sequence>
<evidence type="ECO:0000256" key="10">
    <source>
        <dbReference type="PROSITE-ProRule" id="PRU00235"/>
    </source>
</evidence>
<dbReference type="FunFam" id="3.30.200.20:FF:000097">
    <property type="entry name" value="Probable serine/threonine-protein kinase nek1"/>
    <property type="match status" value="1"/>
</dbReference>
<evidence type="ECO:0000313" key="13">
    <source>
        <dbReference type="EMBL" id="KAK3271713.1"/>
    </source>
</evidence>
<dbReference type="GO" id="GO:0005524">
    <property type="term" value="F:ATP binding"/>
    <property type="evidence" value="ECO:0007669"/>
    <property type="project" value="UniProtKB-UniRule"/>
</dbReference>
<evidence type="ECO:0000256" key="5">
    <source>
        <dbReference type="ARBA" id="ARBA00022741"/>
    </source>
</evidence>
<dbReference type="Pfam" id="PF00069">
    <property type="entry name" value="Pkinase"/>
    <property type="match status" value="1"/>
</dbReference>
<comment type="similarity">
    <text evidence="1">Belongs to the protein kinase superfamily. NEK Ser/Thr protein kinase family. NIMA subfamily.</text>
</comment>
<dbReference type="InterPro" id="IPR009091">
    <property type="entry name" value="RCC1/BLIP-II"/>
</dbReference>
<evidence type="ECO:0000256" key="7">
    <source>
        <dbReference type="ARBA" id="ARBA00022840"/>
    </source>
</evidence>
<dbReference type="PROSITE" id="PS00108">
    <property type="entry name" value="PROTEIN_KINASE_ST"/>
    <property type="match status" value="1"/>
</dbReference>
<comment type="caution">
    <text evidence="13">The sequence shown here is derived from an EMBL/GenBank/DDBJ whole genome shotgun (WGS) entry which is preliminary data.</text>
</comment>
<dbReference type="InterPro" id="IPR008271">
    <property type="entry name" value="Ser/Thr_kinase_AS"/>
</dbReference>
<dbReference type="CDD" id="cd08215">
    <property type="entry name" value="STKc_Nek"/>
    <property type="match status" value="1"/>
</dbReference>
<evidence type="ECO:0000256" key="8">
    <source>
        <dbReference type="ARBA" id="ARBA00047899"/>
    </source>
</evidence>
<dbReference type="PROSITE" id="PS50012">
    <property type="entry name" value="RCC1_3"/>
    <property type="match status" value="1"/>
</dbReference>
<keyword evidence="6" id="KW-0418">Kinase</keyword>
<gene>
    <name evidence="13" type="ORF">CYMTET_19959</name>
</gene>
<keyword evidence="5 11" id="KW-0547">Nucleotide-binding</keyword>
<dbReference type="Proteomes" id="UP001190700">
    <property type="component" value="Unassembled WGS sequence"/>
</dbReference>
<evidence type="ECO:0000256" key="6">
    <source>
        <dbReference type="ARBA" id="ARBA00022777"/>
    </source>
</evidence>
<dbReference type="GO" id="GO:0004674">
    <property type="term" value="F:protein serine/threonine kinase activity"/>
    <property type="evidence" value="ECO:0007669"/>
    <property type="project" value="UniProtKB-KW"/>
</dbReference>
<evidence type="ECO:0000256" key="1">
    <source>
        <dbReference type="ARBA" id="ARBA00010886"/>
    </source>
</evidence>
<dbReference type="InterPro" id="IPR000408">
    <property type="entry name" value="Reg_chr_condens"/>
</dbReference>
<dbReference type="InterPro" id="IPR017441">
    <property type="entry name" value="Protein_kinase_ATP_BS"/>
</dbReference>
<accession>A0AAE0L4F9</accession>
<feature type="domain" description="Protein kinase" evidence="12">
    <location>
        <begin position="77"/>
        <end position="334"/>
    </location>
</feature>
<organism evidence="13 14">
    <name type="scientific">Cymbomonas tetramitiformis</name>
    <dbReference type="NCBI Taxonomy" id="36881"/>
    <lineage>
        <taxon>Eukaryota</taxon>
        <taxon>Viridiplantae</taxon>
        <taxon>Chlorophyta</taxon>
        <taxon>Pyramimonadophyceae</taxon>
        <taxon>Pyramimonadales</taxon>
        <taxon>Pyramimonadaceae</taxon>
        <taxon>Cymbomonas</taxon>
    </lineage>
</organism>
<dbReference type="InterPro" id="IPR000719">
    <property type="entry name" value="Prot_kinase_dom"/>
</dbReference>
<protein>
    <recommendedName>
        <fullName evidence="2">non-specific serine/threonine protein kinase</fullName>
        <ecNumber evidence="2">2.7.11.1</ecNumber>
    </recommendedName>
</protein>
<dbReference type="SUPFAM" id="SSF56112">
    <property type="entry name" value="Protein kinase-like (PK-like)"/>
    <property type="match status" value="1"/>
</dbReference>
<comment type="catalytic activity">
    <reaction evidence="8">
        <text>L-threonyl-[protein] + ATP = O-phospho-L-threonyl-[protein] + ADP + H(+)</text>
        <dbReference type="Rhea" id="RHEA:46608"/>
        <dbReference type="Rhea" id="RHEA-COMP:11060"/>
        <dbReference type="Rhea" id="RHEA-COMP:11605"/>
        <dbReference type="ChEBI" id="CHEBI:15378"/>
        <dbReference type="ChEBI" id="CHEBI:30013"/>
        <dbReference type="ChEBI" id="CHEBI:30616"/>
        <dbReference type="ChEBI" id="CHEBI:61977"/>
        <dbReference type="ChEBI" id="CHEBI:456216"/>
        <dbReference type="EC" id="2.7.11.1"/>
    </reaction>
</comment>
<keyword evidence="4" id="KW-0808">Transferase</keyword>
<dbReference type="EC" id="2.7.11.1" evidence="2"/>
<dbReference type="AlphaFoldDB" id="A0AAE0L4F9"/>
<evidence type="ECO:0000256" key="3">
    <source>
        <dbReference type="ARBA" id="ARBA00022527"/>
    </source>
</evidence>
<evidence type="ECO:0000256" key="4">
    <source>
        <dbReference type="ARBA" id="ARBA00022679"/>
    </source>
</evidence>
<feature type="binding site" evidence="11">
    <location>
        <position position="106"/>
    </location>
    <ligand>
        <name>ATP</name>
        <dbReference type="ChEBI" id="CHEBI:30616"/>
    </ligand>
</feature>
<comment type="catalytic activity">
    <reaction evidence="9">
        <text>L-seryl-[protein] + ATP = O-phospho-L-seryl-[protein] + ADP + H(+)</text>
        <dbReference type="Rhea" id="RHEA:17989"/>
        <dbReference type="Rhea" id="RHEA-COMP:9863"/>
        <dbReference type="Rhea" id="RHEA-COMP:11604"/>
        <dbReference type="ChEBI" id="CHEBI:15378"/>
        <dbReference type="ChEBI" id="CHEBI:29999"/>
        <dbReference type="ChEBI" id="CHEBI:30616"/>
        <dbReference type="ChEBI" id="CHEBI:83421"/>
        <dbReference type="ChEBI" id="CHEBI:456216"/>
        <dbReference type="EC" id="2.7.11.1"/>
    </reaction>
</comment>
<dbReference type="Pfam" id="PF00415">
    <property type="entry name" value="RCC1"/>
    <property type="match status" value="1"/>
</dbReference>
<dbReference type="InterPro" id="IPR011009">
    <property type="entry name" value="Kinase-like_dom_sf"/>
</dbReference>
<dbReference type="PANTHER" id="PTHR44899">
    <property type="entry name" value="CAMK FAMILY PROTEIN KINASE"/>
    <property type="match status" value="1"/>
</dbReference>